<dbReference type="PANTHER" id="PTHR44240">
    <property type="entry name" value="DNAJ DOMAIN (PROKARYOTIC HEAT SHOCK PROTEIN)-RELATED"/>
    <property type="match status" value="1"/>
</dbReference>
<feature type="domain" description="J" evidence="4">
    <location>
        <begin position="18"/>
        <end position="82"/>
    </location>
</feature>
<evidence type="ECO:0000259" key="4">
    <source>
        <dbReference type="PROSITE" id="PS50076"/>
    </source>
</evidence>
<name>A0A9N8DKM1_9STRA</name>
<dbReference type="InterPro" id="IPR036869">
    <property type="entry name" value="J_dom_sf"/>
</dbReference>
<gene>
    <name evidence="6" type="ORF">SEMRO_194_G082940.1</name>
</gene>
<dbReference type="PANTHER" id="PTHR44240:SF10">
    <property type="entry name" value="J DOMAIN-CONTAINING PROTEIN"/>
    <property type="match status" value="1"/>
</dbReference>
<dbReference type="Gene3D" id="1.10.287.110">
    <property type="entry name" value="DnaJ domain"/>
    <property type="match status" value="1"/>
</dbReference>
<dbReference type="Pfam" id="PF05207">
    <property type="entry name" value="Zn_ribbon_CSL"/>
    <property type="match status" value="1"/>
</dbReference>
<protein>
    <submittedName>
        <fullName evidence="6">DnaJ homolog subfamily B member 9</fullName>
    </submittedName>
</protein>
<proteinExistence type="inferred from homology"/>
<evidence type="ECO:0000256" key="1">
    <source>
        <dbReference type="ARBA" id="ARBA00006169"/>
    </source>
</evidence>
<dbReference type="GO" id="GO:0046872">
    <property type="term" value="F:metal ion binding"/>
    <property type="evidence" value="ECO:0007669"/>
    <property type="project" value="UniProtKB-KW"/>
</dbReference>
<dbReference type="SMART" id="SM00271">
    <property type="entry name" value="DnaJ"/>
    <property type="match status" value="1"/>
</dbReference>
<keyword evidence="7" id="KW-1185">Reference proteome</keyword>
<evidence type="ECO:0000256" key="3">
    <source>
        <dbReference type="ARBA" id="ARBA00023004"/>
    </source>
</evidence>
<sequence>MMMAQQLDALGRGTHNNTLYDILEVPPTATFDAIKKSYQSLARKLHPDKRNDDRDDAAFLKLQKAWECLRDPISRKDYDAELFRAQSQKSKSQKVEKDEWELVEEEESGELSHVYTCRCGEEIWLAEDSFQKKDNQSTVDSIIYATCPGCSLVYHVVL</sequence>
<dbReference type="PROSITE" id="PS50076">
    <property type="entry name" value="DNAJ_2"/>
    <property type="match status" value="1"/>
</dbReference>
<reference evidence="6" key="1">
    <citation type="submission" date="2020-06" db="EMBL/GenBank/DDBJ databases">
        <authorList>
            <consortium name="Plant Systems Biology data submission"/>
        </authorList>
    </citation>
    <scope>NUCLEOTIDE SEQUENCE</scope>
    <source>
        <strain evidence="6">D6</strain>
    </source>
</reference>
<comment type="caution">
    <text evidence="6">The sequence shown here is derived from an EMBL/GenBank/DDBJ whole genome shotgun (WGS) entry which is preliminary data.</text>
</comment>
<dbReference type="InterPro" id="IPR036671">
    <property type="entry name" value="DPH_MB_sf"/>
</dbReference>
<evidence type="ECO:0000313" key="6">
    <source>
        <dbReference type="EMBL" id="CAB9504354.1"/>
    </source>
</evidence>
<dbReference type="InterPro" id="IPR052276">
    <property type="entry name" value="Diphthamide-biosynth_chaperone"/>
</dbReference>
<dbReference type="OrthoDB" id="164807at2759"/>
<dbReference type="CDD" id="cd06257">
    <property type="entry name" value="DnaJ"/>
    <property type="match status" value="1"/>
</dbReference>
<dbReference type="EMBL" id="CAICTM010000193">
    <property type="protein sequence ID" value="CAB9504354.1"/>
    <property type="molecule type" value="Genomic_DNA"/>
</dbReference>
<evidence type="ECO:0000259" key="5">
    <source>
        <dbReference type="PROSITE" id="PS51074"/>
    </source>
</evidence>
<dbReference type="InterPro" id="IPR007872">
    <property type="entry name" value="DPH_MB_dom"/>
</dbReference>
<comment type="similarity">
    <text evidence="1">Belongs to the DPH4 family.</text>
</comment>
<dbReference type="SUPFAM" id="SSF46565">
    <property type="entry name" value="Chaperone J-domain"/>
    <property type="match status" value="1"/>
</dbReference>
<accession>A0A9N8DKM1</accession>
<keyword evidence="2" id="KW-0479">Metal-binding</keyword>
<evidence type="ECO:0000256" key="2">
    <source>
        <dbReference type="ARBA" id="ARBA00022723"/>
    </source>
</evidence>
<dbReference type="Pfam" id="PF00226">
    <property type="entry name" value="DnaJ"/>
    <property type="match status" value="1"/>
</dbReference>
<dbReference type="Proteomes" id="UP001153069">
    <property type="component" value="Unassembled WGS sequence"/>
</dbReference>
<dbReference type="PROSITE" id="PS51074">
    <property type="entry name" value="DPH_MB"/>
    <property type="match status" value="1"/>
</dbReference>
<dbReference type="PRINTS" id="PR00625">
    <property type="entry name" value="JDOMAIN"/>
</dbReference>
<organism evidence="6 7">
    <name type="scientific">Seminavis robusta</name>
    <dbReference type="NCBI Taxonomy" id="568900"/>
    <lineage>
        <taxon>Eukaryota</taxon>
        <taxon>Sar</taxon>
        <taxon>Stramenopiles</taxon>
        <taxon>Ochrophyta</taxon>
        <taxon>Bacillariophyta</taxon>
        <taxon>Bacillariophyceae</taxon>
        <taxon>Bacillariophycidae</taxon>
        <taxon>Naviculales</taxon>
        <taxon>Naviculaceae</taxon>
        <taxon>Seminavis</taxon>
    </lineage>
</organism>
<feature type="domain" description="DPH-type MB" evidence="5">
    <location>
        <begin position="91"/>
        <end position="158"/>
    </location>
</feature>
<dbReference type="SUPFAM" id="SSF144217">
    <property type="entry name" value="CSL zinc finger"/>
    <property type="match status" value="1"/>
</dbReference>
<dbReference type="Gene3D" id="3.10.660.10">
    <property type="entry name" value="DPH Zinc finger"/>
    <property type="match status" value="1"/>
</dbReference>
<keyword evidence="3" id="KW-0408">Iron</keyword>
<dbReference type="InterPro" id="IPR001623">
    <property type="entry name" value="DnaJ_domain"/>
</dbReference>
<dbReference type="AlphaFoldDB" id="A0A9N8DKM1"/>
<evidence type="ECO:0000313" key="7">
    <source>
        <dbReference type="Proteomes" id="UP001153069"/>
    </source>
</evidence>